<dbReference type="PROSITE" id="PS00086">
    <property type="entry name" value="CYTOCHROME_P450"/>
    <property type="match status" value="1"/>
</dbReference>
<dbReference type="Proteomes" id="UP000582974">
    <property type="component" value="Unassembled WGS sequence"/>
</dbReference>
<proteinExistence type="inferred from homology"/>
<dbReference type="Pfam" id="PF00067">
    <property type="entry name" value="p450"/>
    <property type="match status" value="1"/>
</dbReference>
<dbReference type="InterPro" id="IPR002397">
    <property type="entry name" value="Cyt_P450_B"/>
</dbReference>
<keyword evidence="2 7" id="KW-0349">Heme</keyword>
<keyword evidence="5 7" id="KW-0408">Iron</keyword>
<keyword evidence="6 7" id="KW-0503">Monooxygenase</keyword>
<sequence length="405" mass="44792">MSHSQDMEAATFHGFAARSGEPWRDPFGMYAYLREHDPVHHVERGDFWVLSRYADVSAAARDTATFSSAQGLTFTYGDQEAAGLDAATPMVFLDPPEHTAFRRLISKGFTPRRVESIEPAVRSFVIERLERLAGRDEVDIVAELFKPMPSFVVAHYLGVPPADRAKFDRWTDDIVAANAHGGPLTARDSVGELFDYFQHLVRRRRAEPADDTISDLIRVFGDDEEHGLIRILGFAFTMVAGGNDTTTGLLGPGAELLTDHPEQRDTLAEDPALIPDAIDELLRLTSPVQGLARTTTRDVELHGTTVPAGRKVLLLYASANRDPRQYGPDAESLDITRRPRHILSFSVGPHHCIGASAARLQARVALEELLTRHPRFEVDATRGVFAGGHYVRRYQSLPCYLGGTA</sequence>
<dbReference type="FunFam" id="1.10.630.10:FF:000018">
    <property type="entry name" value="Cytochrome P450 monooxygenase"/>
    <property type="match status" value="1"/>
</dbReference>
<evidence type="ECO:0000256" key="7">
    <source>
        <dbReference type="RuleBase" id="RU000461"/>
    </source>
</evidence>
<evidence type="ECO:0000313" key="8">
    <source>
        <dbReference type="EMBL" id="MBA0124417.1"/>
    </source>
</evidence>
<dbReference type="GO" id="GO:0005506">
    <property type="term" value="F:iron ion binding"/>
    <property type="evidence" value="ECO:0007669"/>
    <property type="project" value="InterPro"/>
</dbReference>
<dbReference type="AlphaFoldDB" id="A0A838A7D1"/>
<dbReference type="PANTHER" id="PTHR46696:SF4">
    <property type="entry name" value="BIOTIN BIOSYNTHESIS CYTOCHROME P450"/>
    <property type="match status" value="1"/>
</dbReference>
<accession>A0A838A7D1</accession>
<evidence type="ECO:0000256" key="1">
    <source>
        <dbReference type="ARBA" id="ARBA00010617"/>
    </source>
</evidence>
<evidence type="ECO:0000256" key="3">
    <source>
        <dbReference type="ARBA" id="ARBA00022723"/>
    </source>
</evidence>
<protein>
    <submittedName>
        <fullName evidence="8">Cytochrome P450</fullName>
    </submittedName>
</protein>
<keyword evidence="9" id="KW-1185">Reference proteome</keyword>
<keyword evidence="3 7" id="KW-0479">Metal-binding</keyword>
<evidence type="ECO:0000256" key="2">
    <source>
        <dbReference type="ARBA" id="ARBA00022617"/>
    </source>
</evidence>
<dbReference type="PRINTS" id="PR00359">
    <property type="entry name" value="BP450"/>
</dbReference>
<dbReference type="GO" id="GO:0008395">
    <property type="term" value="F:steroid hydroxylase activity"/>
    <property type="evidence" value="ECO:0007669"/>
    <property type="project" value="TreeGrafter"/>
</dbReference>
<dbReference type="EMBL" id="JACCKD010000001">
    <property type="protein sequence ID" value="MBA0124417.1"/>
    <property type="molecule type" value="Genomic_DNA"/>
</dbReference>
<dbReference type="GO" id="GO:0020037">
    <property type="term" value="F:heme binding"/>
    <property type="evidence" value="ECO:0007669"/>
    <property type="project" value="InterPro"/>
</dbReference>
<organism evidence="8 9">
    <name type="scientific">Haloechinothrix aidingensis</name>
    <dbReference type="NCBI Taxonomy" id="2752311"/>
    <lineage>
        <taxon>Bacteria</taxon>
        <taxon>Bacillati</taxon>
        <taxon>Actinomycetota</taxon>
        <taxon>Actinomycetes</taxon>
        <taxon>Pseudonocardiales</taxon>
        <taxon>Pseudonocardiaceae</taxon>
        <taxon>Haloechinothrix</taxon>
    </lineage>
</organism>
<dbReference type="GO" id="GO:0036199">
    <property type="term" value="F:cholest-4-en-3-one 26-monooxygenase activity"/>
    <property type="evidence" value="ECO:0007669"/>
    <property type="project" value="TreeGrafter"/>
</dbReference>
<comment type="similarity">
    <text evidence="1 7">Belongs to the cytochrome P450 family.</text>
</comment>
<comment type="caution">
    <text evidence="8">The sequence shown here is derived from an EMBL/GenBank/DDBJ whole genome shotgun (WGS) entry which is preliminary data.</text>
</comment>
<name>A0A838A7D1_9PSEU</name>
<dbReference type="PANTHER" id="PTHR46696">
    <property type="entry name" value="P450, PUTATIVE (EUROFUNG)-RELATED"/>
    <property type="match status" value="1"/>
</dbReference>
<reference evidence="8 9" key="1">
    <citation type="submission" date="2020-07" db="EMBL/GenBank/DDBJ databases">
        <title>Genome of Haloechinothrix sp.</title>
        <authorList>
            <person name="Tang S.-K."/>
            <person name="Yang L."/>
            <person name="Zhu W.-Y."/>
        </authorList>
    </citation>
    <scope>NUCLEOTIDE SEQUENCE [LARGE SCALE GENOMIC DNA]</scope>
    <source>
        <strain evidence="8 9">YIM 98757</strain>
    </source>
</reference>
<dbReference type="GO" id="GO:0006707">
    <property type="term" value="P:cholesterol catabolic process"/>
    <property type="evidence" value="ECO:0007669"/>
    <property type="project" value="TreeGrafter"/>
</dbReference>
<dbReference type="InterPro" id="IPR001128">
    <property type="entry name" value="Cyt_P450"/>
</dbReference>
<evidence type="ECO:0000256" key="5">
    <source>
        <dbReference type="ARBA" id="ARBA00023004"/>
    </source>
</evidence>
<keyword evidence="4 7" id="KW-0560">Oxidoreductase</keyword>
<evidence type="ECO:0000256" key="6">
    <source>
        <dbReference type="ARBA" id="ARBA00023033"/>
    </source>
</evidence>
<dbReference type="Gene3D" id="1.10.630.10">
    <property type="entry name" value="Cytochrome P450"/>
    <property type="match status" value="1"/>
</dbReference>
<dbReference type="SUPFAM" id="SSF48264">
    <property type="entry name" value="Cytochrome P450"/>
    <property type="match status" value="1"/>
</dbReference>
<evidence type="ECO:0000313" key="9">
    <source>
        <dbReference type="Proteomes" id="UP000582974"/>
    </source>
</evidence>
<dbReference type="InterPro" id="IPR017972">
    <property type="entry name" value="Cyt_P450_CS"/>
</dbReference>
<evidence type="ECO:0000256" key="4">
    <source>
        <dbReference type="ARBA" id="ARBA00023002"/>
    </source>
</evidence>
<gene>
    <name evidence="8" type="ORF">H0B56_02545</name>
</gene>
<dbReference type="InterPro" id="IPR036396">
    <property type="entry name" value="Cyt_P450_sf"/>
</dbReference>